<protein>
    <submittedName>
        <fullName evidence="1">Phage tail protein I</fullName>
    </submittedName>
</protein>
<gene>
    <name evidence="1" type="ORF">ONZ52_12085</name>
</gene>
<dbReference type="InterPro" id="IPR006521">
    <property type="entry name" value="Tail_protein_I"/>
</dbReference>
<evidence type="ECO:0000313" key="2">
    <source>
        <dbReference type="Proteomes" id="UP001431181"/>
    </source>
</evidence>
<comment type="caution">
    <text evidence="1">The sequence shown here is derived from an EMBL/GenBank/DDBJ whole genome shotgun (WGS) entry which is preliminary data.</text>
</comment>
<dbReference type="RefSeq" id="WP_265218875.1">
    <property type="nucleotide sequence ID" value="NZ_JAPEUL010000007.1"/>
</dbReference>
<keyword evidence="2" id="KW-1185">Reference proteome</keyword>
<reference evidence="1" key="1">
    <citation type="submission" date="2022-11" db="EMBL/GenBank/DDBJ databases">
        <title>Marinomonas sp. nov., isolated from marine algae.</title>
        <authorList>
            <person name="Choi D.G."/>
            <person name="Kim J.M."/>
            <person name="Lee J.K."/>
            <person name="Baek J.H."/>
            <person name="Jeon C.O."/>
        </authorList>
    </citation>
    <scope>NUCLEOTIDE SEQUENCE</scope>
    <source>
        <strain evidence="1">KJ51-3</strain>
    </source>
</reference>
<dbReference type="EMBL" id="JAPEUL010000007">
    <property type="protein sequence ID" value="MCW4629656.1"/>
    <property type="molecule type" value="Genomic_DNA"/>
</dbReference>
<evidence type="ECO:0000313" key="1">
    <source>
        <dbReference type="EMBL" id="MCW4629656.1"/>
    </source>
</evidence>
<sequence>MSQSKLPSTLKTYSVLPDNRSPLERALELALSEALYSIDHPYPELLDAQKTPIKAIATLGIDRQVPVWDSTDTEQVKRDRTQQAWRNRQLSGTRAGFIKALGQMGFGADVTPWFKKPNELEPYYFQIWVYASDRVLTPEINARIDQLLTEMKSERDSYVMDLARESIASPRIAVAAEIGVTITSAPFVPSGGGSNALTHTGIAQHLRIISTSEPARNERL</sequence>
<dbReference type="Proteomes" id="UP001431181">
    <property type="component" value="Unassembled WGS sequence"/>
</dbReference>
<proteinExistence type="predicted"/>
<dbReference type="NCBIfam" id="TIGR01634">
    <property type="entry name" value="tail_P2_I"/>
    <property type="match status" value="1"/>
</dbReference>
<organism evidence="1 2">
    <name type="scientific">Marinomonas rhodophyticola</name>
    <dbReference type="NCBI Taxonomy" id="2992803"/>
    <lineage>
        <taxon>Bacteria</taxon>
        <taxon>Pseudomonadati</taxon>
        <taxon>Pseudomonadota</taxon>
        <taxon>Gammaproteobacteria</taxon>
        <taxon>Oceanospirillales</taxon>
        <taxon>Oceanospirillaceae</taxon>
        <taxon>Marinomonas</taxon>
    </lineage>
</organism>
<accession>A0ABT3KHK5</accession>
<name>A0ABT3KHK5_9GAMM</name>
<dbReference type="Pfam" id="PF09684">
    <property type="entry name" value="Tail_P2_I"/>
    <property type="match status" value="1"/>
</dbReference>